<evidence type="ECO:0000313" key="1">
    <source>
        <dbReference type="EMBL" id="MXO72372.1"/>
    </source>
</evidence>
<protein>
    <submittedName>
        <fullName evidence="1">Uncharacterized protein</fullName>
    </submittedName>
</protein>
<dbReference type="AlphaFoldDB" id="A0A844YYX6"/>
<evidence type="ECO:0000313" key="2">
    <source>
        <dbReference type="Proteomes" id="UP000466966"/>
    </source>
</evidence>
<reference evidence="1 2" key="1">
    <citation type="submission" date="2019-12" db="EMBL/GenBank/DDBJ databases">
        <title>Genomic-based taxomic classification of the family Erythrobacteraceae.</title>
        <authorList>
            <person name="Xu L."/>
        </authorList>
    </citation>
    <scope>NUCLEOTIDE SEQUENCE [LARGE SCALE GENOMIC DNA]</scope>
    <source>
        <strain evidence="1 2">M0322</strain>
    </source>
</reference>
<name>A0A844YYX6_9SPHN</name>
<dbReference type="Proteomes" id="UP000466966">
    <property type="component" value="Unassembled WGS sequence"/>
</dbReference>
<sequence>MSAYLAERVQLAFDRCKEFPEAGARGGYFMVRGDAYLALIELRNMAPEIVLALGRADQT</sequence>
<dbReference type="EMBL" id="WTYV01000004">
    <property type="protein sequence ID" value="MXO72372.1"/>
    <property type="molecule type" value="Genomic_DNA"/>
</dbReference>
<comment type="caution">
    <text evidence="1">The sequence shown here is derived from an EMBL/GenBank/DDBJ whole genome shotgun (WGS) entry which is preliminary data.</text>
</comment>
<gene>
    <name evidence="1" type="ORF">GRI99_12110</name>
</gene>
<dbReference type="RefSeq" id="WP_160772281.1">
    <property type="nucleotide sequence ID" value="NZ_WTYV01000004.1"/>
</dbReference>
<dbReference type="OrthoDB" id="7433442at2"/>
<accession>A0A844YYX6</accession>
<keyword evidence="2" id="KW-1185">Reference proteome</keyword>
<organism evidence="1 2">
    <name type="scientific">Alteraurantiacibacter buctensis</name>
    <dbReference type="NCBI Taxonomy" id="1503981"/>
    <lineage>
        <taxon>Bacteria</taxon>
        <taxon>Pseudomonadati</taxon>
        <taxon>Pseudomonadota</taxon>
        <taxon>Alphaproteobacteria</taxon>
        <taxon>Sphingomonadales</taxon>
        <taxon>Erythrobacteraceae</taxon>
        <taxon>Alteraurantiacibacter</taxon>
    </lineage>
</organism>
<proteinExistence type="predicted"/>